<name>E4XKQ5_OIKDI</name>
<organism evidence="2">
    <name type="scientific">Oikopleura dioica</name>
    <name type="common">Tunicate</name>
    <dbReference type="NCBI Taxonomy" id="34765"/>
    <lineage>
        <taxon>Eukaryota</taxon>
        <taxon>Metazoa</taxon>
        <taxon>Chordata</taxon>
        <taxon>Tunicata</taxon>
        <taxon>Appendicularia</taxon>
        <taxon>Copelata</taxon>
        <taxon>Oikopleuridae</taxon>
        <taxon>Oikopleura</taxon>
    </lineage>
</organism>
<keyword evidence="1" id="KW-0472">Membrane</keyword>
<gene>
    <name evidence="2" type="ORF">GSOID_T00014270001</name>
</gene>
<evidence type="ECO:0000313" key="3">
    <source>
        <dbReference type="Proteomes" id="UP000001307"/>
    </source>
</evidence>
<keyword evidence="3" id="KW-1185">Reference proteome</keyword>
<dbReference type="OrthoDB" id="10339777at2759"/>
<dbReference type="AlphaFoldDB" id="E4XKQ5"/>
<dbReference type="InParanoid" id="E4XKQ5"/>
<feature type="transmembrane region" description="Helical" evidence="1">
    <location>
        <begin position="194"/>
        <end position="212"/>
    </location>
</feature>
<proteinExistence type="predicted"/>
<evidence type="ECO:0000313" key="2">
    <source>
        <dbReference type="EMBL" id="CBY10758.1"/>
    </source>
</evidence>
<reference evidence="2" key="1">
    <citation type="journal article" date="2010" name="Science">
        <title>Plasticity of animal genome architecture unmasked by rapid evolution of a pelagic tunicate.</title>
        <authorList>
            <person name="Denoeud F."/>
            <person name="Henriet S."/>
            <person name="Mungpakdee S."/>
            <person name="Aury J.M."/>
            <person name="Da Silva C."/>
            <person name="Brinkmann H."/>
            <person name="Mikhaleva J."/>
            <person name="Olsen L.C."/>
            <person name="Jubin C."/>
            <person name="Canestro C."/>
            <person name="Bouquet J.M."/>
            <person name="Danks G."/>
            <person name="Poulain J."/>
            <person name="Campsteijn C."/>
            <person name="Adamski M."/>
            <person name="Cross I."/>
            <person name="Yadetie F."/>
            <person name="Muffato M."/>
            <person name="Louis A."/>
            <person name="Butcher S."/>
            <person name="Tsagkogeorga G."/>
            <person name="Konrad A."/>
            <person name="Singh S."/>
            <person name="Jensen M.F."/>
            <person name="Cong E.H."/>
            <person name="Eikeseth-Otteraa H."/>
            <person name="Noel B."/>
            <person name="Anthouard V."/>
            <person name="Porcel B.M."/>
            <person name="Kachouri-Lafond R."/>
            <person name="Nishino A."/>
            <person name="Ugolini M."/>
            <person name="Chourrout P."/>
            <person name="Nishida H."/>
            <person name="Aasland R."/>
            <person name="Huzurbazar S."/>
            <person name="Westhof E."/>
            <person name="Delsuc F."/>
            <person name="Lehrach H."/>
            <person name="Reinhardt R."/>
            <person name="Weissenbach J."/>
            <person name="Roy S.W."/>
            <person name="Artiguenave F."/>
            <person name="Postlethwait J.H."/>
            <person name="Manak J.R."/>
            <person name="Thompson E.M."/>
            <person name="Jaillon O."/>
            <person name="Du Pasquier L."/>
            <person name="Boudinot P."/>
            <person name="Liberles D.A."/>
            <person name="Volff J.N."/>
            <person name="Philippe H."/>
            <person name="Lenhard B."/>
            <person name="Roest Crollius H."/>
            <person name="Wincker P."/>
            <person name="Chourrout D."/>
        </authorList>
    </citation>
    <scope>NUCLEOTIDE SEQUENCE [LARGE SCALE GENOMIC DNA]</scope>
</reference>
<sequence length="217" mass="25308">MFELDNSNIKRHLEVLCTCYLANRFNKHGIAVRLRKEVINAELNSLNIMVDLMKFYYPSLFSRGVHPKREKRSCCRNSLCCVAWTVLFSEGCSWFKLAAGLEIFTLFLAANPEHQMSYPILGQRFTASLLQHSDIENFVKQNGWSNLKNYFLNNVENHAAQEEVQEKPTFADFFINTMTLGYDMKNRLDAYKSYINVLFIALCLLNFVFYLHCRSII</sequence>
<protein>
    <submittedName>
        <fullName evidence="2">Uncharacterized protein</fullName>
    </submittedName>
</protein>
<keyword evidence="1" id="KW-0812">Transmembrane</keyword>
<keyword evidence="1" id="KW-1133">Transmembrane helix</keyword>
<dbReference type="Proteomes" id="UP000001307">
    <property type="component" value="Unassembled WGS sequence"/>
</dbReference>
<accession>E4XKQ5</accession>
<dbReference type="EMBL" id="FN653065">
    <property type="protein sequence ID" value="CBY10758.1"/>
    <property type="molecule type" value="Genomic_DNA"/>
</dbReference>
<evidence type="ECO:0000256" key="1">
    <source>
        <dbReference type="SAM" id="Phobius"/>
    </source>
</evidence>